<evidence type="ECO:0000256" key="5">
    <source>
        <dbReference type="ARBA" id="ARBA00022801"/>
    </source>
</evidence>
<evidence type="ECO:0000256" key="10">
    <source>
        <dbReference type="RuleBase" id="RU361274"/>
    </source>
</evidence>
<evidence type="ECO:0000256" key="9">
    <source>
        <dbReference type="ARBA" id="ARBA00049893"/>
    </source>
</evidence>
<dbReference type="PANTHER" id="PTHR30616">
    <property type="entry name" value="UNCHARACTERIZED PROTEIN YFIH"/>
    <property type="match status" value="1"/>
</dbReference>
<dbReference type="GO" id="GO:0016787">
    <property type="term" value="F:hydrolase activity"/>
    <property type="evidence" value="ECO:0007669"/>
    <property type="project" value="UniProtKB-KW"/>
</dbReference>
<reference evidence="11" key="1">
    <citation type="submission" date="2015-10" db="EMBL/GenBank/DDBJ databases">
        <title>Biosynthesis of SCL-MCL polyhydroxyalkanoates by metagenomic clones in Pseudomonas putida.</title>
        <authorList>
            <person name="Cheng J."/>
            <person name="Charles T.C."/>
        </authorList>
    </citation>
    <scope>NUCLEOTIDE SEQUENCE</scope>
</reference>
<name>A0A0U3UVQ4_9BACT</name>
<evidence type="ECO:0000256" key="8">
    <source>
        <dbReference type="ARBA" id="ARBA00048968"/>
    </source>
</evidence>
<dbReference type="InterPro" id="IPR038371">
    <property type="entry name" value="Cu_polyphenol_OxRdtase_sf"/>
</dbReference>
<dbReference type="InterPro" id="IPR011324">
    <property type="entry name" value="Cytotoxic_necrot_fac-like_cat"/>
</dbReference>
<evidence type="ECO:0000256" key="6">
    <source>
        <dbReference type="ARBA" id="ARBA00022833"/>
    </source>
</evidence>
<sequence length="259" mass="26979">MPSELSPADLIVPDWGADARVGALMTTRLGGVSAAPWDSLNLGRSSGDAADAVAANRARVAQASGATHVYMSQVHGDHVLQLNAGSAQGAYTADAAWTQQPGLSCTVMVADCLPVLLAAPAARAVGAAHAGWRGLARGVVERTIDAVCRAASCAPRDLVAWLGPCIGPDAFEVGADVLEAFGTEPKPVSSARFRYQPRADGQARWRADLAGLARDRLAAAGVSRVSGGIWCTVADRSRFFSFRRDGVTGRMAACVWIRP</sequence>
<comment type="catalytic activity">
    <reaction evidence="7">
        <text>adenosine + H2O + H(+) = inosine + NH4(+)</text>
        <dbReference type="Rhea" id="RHEA:24408"/>
        <dbReference type="ChEBI" id="CHEBI:15377"/>
        <dbReference type="ChEBI" id="CHEBI:15378"/>
        <dbReference type="ChEBI" id="CHEBI:16335"/>
        <dbReference type="ChEBI" id="CHEBI:17596"/>
        <dbReference type="ChEBI" id="CHEBI:28938"/>
        <dbReference type="EC" id="3.5.4.4"/>
    </reaction>
    <physiologicalReaction direction="left-to-right" evidence="7">
        <dbReference type="Rhea" id="RHEA:24409"/>
    </physiologicalReaction>
</comment>
<dbReference type="PANTHER" id="PTHR30616:SF2">
    <property type="entry name" value="PURINE NUCLEOSIDE PHOSPHORYLASE LACC1"/>
    <property type="match status" value="1"/>
</dbReference>
<keyword evidence="6" id="KW-0862">Zinc</keyword>
<comment type="similarity">
    <text evidence="2 10">Belongs to the purine nucleoside phosphorylase YfiH/LACC1 family.</text>
</comment>
<evidence type="ECO:0000256" key="3">
    <source>
        <dbReference type="ARBA" id="ARBA00022679"/>
    </source>
</evidence>
<keyword evidence="5" id="KW-0378">Hydrolase</keyword>
<dbReference type="EMBL" id="KT944267">
    <property type="protein sequence ID" value="ALV86516.1"/>
    <property type="molecule type" value="Genomic_DNA"/>
</dbReference>
<dbReference type="GO" id="GO:0017061">
    <property type="term" value="F:S-methyl-5-thioadenosine phosphorylase activity"/>
    <property type="evidence" value="ECO:0007669"/>
    <property type="project" value="UniProtKB-EC"/>
</dbReference>
<dbReference type="GO" id="GO:0005507">
    <property type="term" value="F:copper ion binding"/>
    <property type="evidence" value="ECO:0007669"/>
    <property type="project" value="TreeGrafter"/>
</dbReference>
<dbReference type="Gene3D" id="3.60.140.10">
    <property type="entry name" value="CNF1/YfiH-like putative cysteine hydrolases"/>
    <property type="match status" value="1"/>
</dbReference>
<keyword evidence="4" id="KW-0479">Metal-binding</keyword>
<dbReference type="CDD" id="cd16833">
    <property type="entry name" value="YfiH"/>
    <property type="match status" value="1"/>
</dbReference>
<dbReference type="SUPFAM" id="SSF64438">
    <property type="entry name" value="CNF1/YfiH-like putative cysteine hydrolases"/>
    <property type="match status" value="1"/>
</dbReference>
<evidence type="ECO:0000256" key="4">
    <source>
        <dbReference type="ARBA" id="ARBA00022723"/>
    </source>
</evidence>
<evidence type="ECO:0000313" key="11">
    <source>
        <dbReference type="EMBL" id="ALV86516.1"/>
    </source>
</evidence>
<keyword evidence="3" id="KW-0808">Transferase</keyword>
<dbReference type="InterPro" id="IPR003730">
    <property type="entry name" value="Cu_polyphenol_OxRdtase"/>
</dbReference>
<accession>A0A0U3UVQ4</accession>
<dbReference type="AlphaFoldDB" id="A0A0U3UVQ4"/>
<organism evidence="11">
    <name type="scientific">uncultured bacterium 21</name>
    <dbReference type="NCBI Taxonomy" id="1748271"/>
    <lineage>
        <taxon>Bacteria</taxon>
        <taxon>environmental samples</taxon>
    </lineage>
</organism>
<protein>
    <recommendedName>
        <fullName evidence="10">Purine nucleoside phosphorylase</fullName>
    </recommendedName>
</protein>
<comment type="catalytic activity">
    <reaction evidence="8">
        <text>adenosine + phosphate = alpha-D-ribose 1-phosphate + adenine</text>
        <dbReference type="Rhea" id="RHEA:27642"/>
        <dbReference type="ChEBI" id="CHEBI:16335"/>
        <dbReference type="ChEBI" id="CHEBI:16708"/>
        <dbReference type="ChEBI" id="CHEBI:43474"/>
        <dbReference type="ChEBI" id="CHEBI:57720"/>
        <dbReference type="EC" id="2.4.2.1"/>
    </reaction>
    <physiologicalReaction direction="left-to-right" evidence="8">
        <dbReference type="Rhea" id="RHEA:27643"/>
    </physiologicalReaction>
</comment>
<comment type="catalytic activity">
    <reaction evidence="1">
        <text>inosine + phosphate = alpha-D-ribose 1-phosphate + hypoxanthine</text>
        <dbReference type="Rhea" id="RHEA:27646"/>
        <dbReference type="ChEBI" id="CHEBI:17368"/>
        <dbReference type="ChEBI" id="CHEBI:17596"/>
        <dbReference type="ChEBI" id="CHEBI:43474"/>
        <dbReference type="ChEBI" id="CHEBI:57720"/>
        <dbReference type="EC" id="2.4.2.1"/>
    </reaction>
    <physiologicalReaction direction="left-to-right" evidence="1">
        <dbReference type="Rhea" id="RHEA:27647"/>
    </physiologicalReaction>
</comment>
<dbReference type="Pfam" id="PF02578">
    <property type="entry name" value="Cu-oxidase_4"/>
    <property type="match status" value="1"/>
</dbReference>
<dbReference type="NCBIfam" id="TIGR00726">
    <property type="entry name" value="peptidoglycan editing factor PgeF"/>
    <property type="match status" value="1"/>
</dbReference>
<evidence type="ECO:0000256" key="7">
    <source>
        <dbReference type="ARBA" id="ARBA00047989"/>
    </source>
</evidence>
<proteinExistence type="inferred from homology"/>
<evidence type="ECO:0000256" key="1">
    <source>
        <dbReference type="ARBA" id="ARBA00000553"/>
    </source>
</evidence>
<evidence type="ECO:0000256" key="2">
    <source>
        <dbReference type="ARBA" id="ARBA00007353"/>
    </source>
</evidence>
<comment type="catalytic activity">
    <reaction evidence="9">
        <text>S-methyl-5'-thioadenosine + phosphate = 5-(methylsulfanyl)-alpha-D-ribose 1-phosphate + adenine</text>
        <dbReference type="Rhea" id="RHEA:11852"/>
        <dbReference type="ChEBI" id="CHEBI:16708"/>
        <dbReference type="ChEBI" id="CHEBI:17509"/>
        <dbReference type="ChEBI" id="CHEBI:43474"/>
        <dbReference type="ChEBI" id="CHEBI:58533"/>
        <dbReference type="EC" id="2.4.2.28"/>
    </reaction>
    <physiologicalReaction direction="left-to-right" evidence="9">
        <dbReference type="Rhea" id="RHEA:11853"/>
    </physiologicalReaction>
</comment>